<organism evidence="1 2">
    <name type="scientific">Agrococcus jejuensis</name>
    <dbReference type="NCBI Taxonomy" id="399736"/>
    <lineage>
        <taxon>Bacteria</taxon>
        <taxon>Bacillati</taxon>
        <taxon>Actinomycetota</taxon>
        <taxon>Actinomycetes</taxon>
        <taxon>Micrococcales</taxon>
        <taxon>Microbacteriaceae</taxon>
        <taxon>Agrococcus</taxon>
    </lineage>
</organism>
<accession>A0A1G8H0X5</accession>
<proteinExistence type="predicted"/>
<evidence type="ECO:0000313" key="2">
    <source>
        <dbReference type="Proteomes" id="UP000198822"/>
    </source>
</evidence>
<protein>
    <submittedName>
        <fullName evidence="1">Uncharacterized protein</fullName>
    </submittedName>
</protein>
<gene>
    <name evidence="1" type="ORF">SAMN04489720_3164</name>
</gene>
<keyword evidence="2" id="KW-1185">Reference proteome</keyword>
<reference evidence="2" key="1">
    <citation type="submission" date="2016-10" db="EMBL/GenBank/DDBJ databases">
        <authorList>
            <person name="Varghese N."/>
            <person name="Submissions S."/>
        </authorList>
    </citation>
    <scope>NUCLEOTIDE SEQUENCE [LARGE SCALE GENOMIC DNA]</scope>
    <source>
        <strain evidence="2">DSM 22002</strain>
    </source>
</reference>
<name>A0A1G8H0X5_9MICO</name>
<dbReference type="EMBL" id="LT629695">
    <property type="protein sequence ID" value="SDI00308.1"/>
    <property type="molecule type" value="Genomic_DNA"/>
</dbReference>
<dbReference type="Proteomes" id="UP000198822">
    <property type="component" value="Chromosome I"/>
</dbReference>
<dbReference type="OrthoDB" id="4981253at2"/>
<evidence type="ECO:0000313" key="1">
    <source>
        <dbReference type="EMBL" id="SDI00308.1"/>
    </source>
</evidence>
<sequence>MIMARRESLRSRIRAAGGFYRWWNARLVRLAGPAQLGAWGEDREGRATARGCPECGQAWDGHETLHVLGRAKLVCPPAATADL</sequence>
<dbReference type="STRING" id="399736.SAMN04489720_3164"/>
<dbReference type="AlphaFoldDB" id="A0A1G8H0X5"/>